<keyword evidence="2" id="KW-0547">Nucleotide-binding</keyword>
<dbReference type="PANTHER" id="PTHR47958">
    <property type="entry name" value="ATP-DEPENDENT RNA HELICASE DBP3"/>
    <property type="match status" value="1"/>
</dbReference>
<keyword evidence="1" id="KW-0378">Hydrolase</keyword>
<sequence>RDAAAAASRPDIAVGSPGRLLDLARRGHLRTDQLRIVMLDDCDQLLLRDEAVQALLLAPPDRQMRQQCLELMQNPHELCLSDEAQLAPHSLLQYRVPIADCGYRAKNARLLKLQSYLSIPRASATSLEKFLKSRGLSALAAHGDLCQASRMENYRLFRNCKRRILISTDLYAFGLQFQRVGVVINYCLPADPGLYLYRIGRAAHFGSRGLALTLQEPDSEAHVLNEAESRFCMQIAHLPATVHVCDYLPPAAGGDAQPRTGVIFFAVEPESGC</sequence>
<evidence type="ECO:0000313" key="5">
    <source>
        <dbReference type="Proteomes" id="UP000095280"/>
    </source>
</evidence>
<dbReference type="GO" id="GO:0004386">
    <property type="term" value="F:helicase activity"/>
    <property type="evidence" value="ECO:0007669"/>
    <property type="project" value="UniProtKB-KW"/>
</dbReference>
<dbReference type="SUPFAM" id="SSF52540">
    <property type="entry name" value="P-loop containing nucleoside triphosphate hydrolases"/>
    <property type="match status" value="1"/>
</dbReference>
<dbReference type="InterPro" id="IPR014001">
    <property type="entry name" value="Helicase_ATP-bd"/>
</dbReference>
<keyword evidence="2" id="KW-0347">Helicase</keyword>
<reference evidence="6" key="1">
    <citation type="submission" date="2016-11" db="UniProtKB">
        <authorList>
            <consortium name="WormBaseParasite"/>
        </authorList>
    </citation>
    <scope>IDENTIFICATION</scope>
</reference>
<feature type="domain" description="Helicase C-terminal" evidence="4">
    <location>
        <begin position="97"/>
        <end position="246"/>
    </location>
</feature>
<evidence type="ECO:0000313" key="6">
    <source>
        <dbReference type="WBParaSite" id="maker-uti_cns_0003031-snap-gene-0.4-mRNA-1"/>
    </source>
</evidence>
<dbReference type="SMART" id="SM00490">
    <property type="entry name" value="HELICc"/>
    <property type="match status" value="1"/>
</dbReference>
<dbReference type="GO" id="GO:0016787">
    <property type="term" value="F:hydrolase activity"/>
    <property type="evidence" value="ECO:0007669"/>
    <property type="project" value="UniProtKB-KW"/>
</dbReference>
<proteinExistence type="predicted"/>
<keyword evidence="2" id="KW-0067">ATP-binding</keyword>
<organism evidence="5 6">
    <name type="scientific">Macrostomum lignano</name>
    <dbReference type="NCBI Taxonomy" id="282301"/>
    <lineage>
        <taxon>Eukaryota</taxon>
        <taxon>Metazoa</taxon>
        <taxon>Spiralia</taxon>
        <taxon>Lophotrochozoa</taxon>
        <taxon>Platyhelminthes</taxon>
        <taxon>Rhabditophora</taxon>
        <taxon>Macrostomorpha</taxon>
        <taxon>Macrostomida</taxon>
        <taxon>Macrostomidae</taxon>
        <taxon>Macrostomum</taxon>
    </lineage>
</organism>
<accession>A0A1I8GSZ1</accession>
<keyword evidence="5" id="KW-1185">Reference proteome</keyword>
<name>A0A1I8GSZ1_9PLAT</name>
<dbReference type="AlphaFoldDB" id="A0A1I8GSZ1"/>
<evidence type="ECO:0000256" key="2">
    <source>
        <dbReference type="ARBA" id="ARBA00022806"/>
    </source>
</evidence>
<dbReference type="PROSITE" id="PS51192">
    <property type="entry name" value="HELICASE_ATP_BIND_1"/>
    <property type="match status" value="1"/>
</dbReference>
<dbReference type="PROSITE" id="PS51194">
    <property type="entry name" value="HELICASE_CTER"/>
    <property type="match status" value="1"/>
</dbReference>
<evidence type="ECO:0000256" key="1">
    <source>
        <dbReference type="ARBA" id="ARBA00022801"/>
    </source>
</evidence>
<dbReference type="WBParaSite" id="maker-uti_cns_0003031-snap-gene-0.4-mRNA-1">
    <property type="protein sequence ID" value="maker-uti_cns_0003031-snap-gene-0.4-mRNA-1"/>
    <property type="gene ID" value="maker-uti_cns_0003031-snap-gene-0.4"/>
</dbReference>
<feature type="domain" description="Helicase ATP-binding" evidence="3">
    <location>
        <begin position="1"/>
        <end position="78"/>
    </location>
</feature>
<dbReference type="InterPro" id="IPR001650">
    <property type="entry name" value="Helicase_C-like"/>
</dbReference>
<dbReference type="Pfam" id="PF00271">
    <property type="entry name" value="Helicase_C"/>
    <property type="match status" value="1"/>
</dbReference>
<protein>
    <submittedName>
        <fullName evidence="6">Helicase C-terminal domain-containing protein</fullName>
    </submittedName>
</protein>
<dbReference type="Gene3D" id="3.40.50.300">
    <property type="entry name" value="P-loop containing nucleotide triphosphate hydrolases"/>
    <property type="match status" value="2"/>
</dbReference>
<evidence type="ECO:0000259" key="4">
    <source>
        <dbReference type="PROSITE" id="PS51194"/>
    </source>
</evidence>
<dbReference type="Proteomes" id="UP000095280">
    <property type="component" value="Unplaced"/>
</dbReference>
<evidence type="ECO:0000259" key="3">
    <source>
        <dbReference type="PROSITE" id="PS51192"/>
    </source>
</evidence>
<dbReference type="InterPro" id="IPR027417">
    <property type="entry name" value="P-loop_NTPase"/>
</dbReference>